<feature type="compositionally biased region" description="Acidic residues" evidence="1">
    <location>
        <begin position="258"/>
        <end position="271"/>
    </location>
</feature>
<feature type="compositionally biased region" description="Low complexity" evidence="1">
    <location>
        <begin position="758"/>
        <end position="771"/>
    </location>
</feature>
<feature type="compositionally biased region" description="Gly residues" evidence="1">
    <location>
        <begin position="704"/>
        <end position="714"/>
    </location>
</feature>
<feature type="compositionally biased region" description="Basic and acidic residues" evidence="1">
    <location>
        <begin position="731"/>
        <end position="753"/>
    </location>
</feature>
<dbReference type="KEGG" id="dan:6504439"/>
<dbReference type="EMBL" id="CH902640">
    <property type="protein sequence ID" value="EDV38297.1"/>
    <property type="molecule type" value="Genomic_DNA"/>
</dbReference>
<feature type="compositionally biased region" description="Polar residues" evidence="1">
    <location>
        <begin position="415"/>
        <end position="424"/>
    </location>
</feature>
<dbReference type="AlphaFoldDB" id="B3N093"/>
<feature type="compositionally biased region" description="Low complexity" evidence="1">
    <location>
        <begin position="559"/>
        <end position="573"/>
    </location>
</feature>
<feature type="compositionally biased region" description="Acidic residues" evidence="1">
    <location>
        <begin position="616"/>
        <end position="634"/>
    </location>
</feature>
<protein>
    <submittedName>
        <fullName evidence="2">Uncharacterized protein</fullName>
    </submittedName>
</protein>
<dbReference type="PhylomeDB" id="B3N093"/>
<dbReference type="eggNOG" id="ENOG502T037">
    <property type="taxonomic scope" value="Eukaryota"/>
</dbReference>
<dbReference type="InParanoid" id="B3N093"/>
<feature type="region of interest" description="Disordered" evidence="1">
    <location>
        <begin position="388"/>
        <end position="463"/>
    </location>
</feature>
<feature type="compositionally biased region" description="Low complexity" evidence="1">
    <location>
        <begin position="663"/>
        <end position="679"/>
    </location>
</feature>
<dbReference type="FunCoup" id="B3N093">
    <property type="interactions" value="150"/>
</dbReference>
<dbReference type="Proteomes" id="UP000007801">
    <property type="component" value="Unassembled WGS sequence"/>
</dbReference>
<name>B3N093_DROAN</name>
<feature type="compositionally biased region" description="Low complexity" evidence="1">
    <location>
        <begin position="289"/>
        <end position="310"/>
    </location>
</feature>
<accession>B3N093</accession>
<reference evidence="2 3" key="1">
    <citation type="journal article" date="2007" name="Nature">
        <title>Evolution of genes and genomes on the Drosophila phylogeny.</title>
        <authorList>
            <consortium name="Drosophila 12 Genomes Consortium"/>
            <person name="Clark A.G."/>
            <person name="Eisen M.B."/>
            <person name="Smith D.R."/>
            <person name="Bergman C.M."/>
            <person name="Oliver B."/>
            <person name="Markow T.A."/>
            <person name="Kaufman T.C."/>
            <person name="Kellis M."/>
            <person name="Gelbart W."/>
            <person name="Iyer V.N."/>
            <person name="Pollard D.A."/>
            <person name="Sackton T.B."/>
            <person name="Larracuente A.M."/>
            <person name="Singh N.D."/>
            <person name="Abad J.P."/>
            <person name="Abt D.N."/>
            <person name="Adryan B."/>
            <person name="Aguade M."/>
            <person name="Akashi H."/>
            <person name="Anderson W.W."/>
            <person name="Aquadro C.F."/>
            <person name="Ardell D.H."/>
            <person name="Arguello R."/>
            <person name="Artieri C.G."/>
            <person name="Barbash D.A."/>
            <person name="Barker D."/>
            <person name="Barsanti P."/>
            <person name="Batterham P."/>
            <person name="Batzoglou S."/>
            <person name="Begun D."/>
            <person name="Bhutkar A."/>
            <person name="Blanco E."/>
            <person name="Bosak S.A."/>
            <person name="Bradley R.K."/>
            <person name="Brand A.D."/>
            <person name="Brent M.R."/>
            <person name="Brooks A.N."/>
            <person name="Brown R.H."/>
            <person name="Butlin R.K."/>
            <person name="Caggese C."/>
            <person name="Calvi B.R."/>
            <person name="Bernardo de Carvalho A."/>
            <person name="Caspi A."/>
            <person name="Castrezana S."/>
            <person name="Celniker S.E."/>
            <person name="Chang J.L."/>
            <person name="Chapple C."/>
            <person name="Chatterji S."/>
            <person name="Chinwalla A."/>
            <person name="Civetta A."/>
            <person name="Clifton S.W."/>
            <person name="Comeron J.M."/>
            <person name="Costello J.C."/>
            <person name="Coyne J.A."/>
            <person name="Daub J."/>
            <person name="David R.G."/>
            <person name="Delcher A.L."/>
            <person name="Delehaunty K."/>
            <person name="Do C.B."/>
            <person name="Ebling H."/>
            <person name="Edwards K."/>
            <person name="Eickbush T."/>
            <person name="Evans J.D."/>
            <person name="Filipski A."/>
            <person name="Findeiss S."/>
            <person name="Freyhult E."/>
            <person name="Fulton L."/>
            <person name="Fulton R."/>
            <person name="Garcia A.C."/>
            <person name="Gardiner A."/>
            <person name="Garfield D.A."/>
            <person name="Garvin B.E."/>
            <person name="Gibson G."/>
            <person name="Gilbert D."/>
            <person name="Gnerre S."/>
            <person name="Godfrey J."/>
            <person name="Good R."/>
            <person name="Gotea V."/>
            <person name="Gravely B."/>
            <person name="Greenberg A.J."/>
            <person name="Griffiths-Jones S."/>
            <person name="Gross S."/>
            <person name="Guigo R."/>
            <person name="Gustafson E.A."/>
            <person name="Haerty W."/>
            <person name="Hahn M.W."/>
            <person name="Halligan D.L."/>
            <person name="Halpern A.L."/>
            <person name="Halter G.M."/>
            <person name="Han M.V."/>
            <person name="Heger A."/>
            <person name="Hillier L."/>
            <person name="Hinrichs A.S."/>
            <person name="Holmes I."/>
            <person name="Hoskins R.A."/>
            <person name="Hubisz M.J."/>
            <person name="Hultmark D."/>
            <person name="Huntley M.A."/>
            <person name="Jaffe D.B."/>
            <person name="Jagadeeshan S."/>
            <person name="Jeck W.R."/>
            <person name="Johnson J."/>
            <person name="Jones C.D."/>
            <person name="Jordan W.C."/>
            <person name="Karpen G.H."/>
            <person name="Kataoka E."/>
            <person name="Keightley P.D."/>
            <person name="Kheradpour P."/>
            <person name="Kirkness E.F."/>
            <person name="Koerich L.B."/>
            <person name="Kristiansen K."/>
            <person name="Kudrna D."/>
            <person name="Kulathinal R.J."/>
            <person name="Kumar S."/>
            <person name="Kwok R."/>
            <person name="Lander E."/>
            <person name="Langley C.H."/>
            <person name="Lapoint R."/>
            <person name="Lazzaro B.P."/>
            <person name="Lee S.J."/>
            <person name="Levesque L."/>
            <person name="Li R."/>
            <person name="Lin C.F."/>
            <person name="Lin M.F."/>
            <person name="Lindblad-Toh K."/>
            <person name="Llopart A."/>
            <person name="Long M."/>
            <person name="Low L."/>
            <person name="Lozovsky E."/>
            <person name="Lu J."/>
            <person name="Luo M."/>
            <person name="Machado C.A."/>
            <person name="Makalowski W."/>
            <person name="Marzo M."/>
            <person name="Matsuda M."/>
            <person name="Matzkin L."/>
            <person name="McAllister B."/>
            <person name="McBride C.S."/>
            <person name="McKernan B."/>
            <person name="McKernan K."/>
            <person name="Mendez-Lago M."/>
            <person name="Minx P."/>
            <person name="Mollenhauer M.U."/>
            <person name="Montooth K."/>
            <person name="Mount S.M."/>
            <person name="Mu X."/>
            <person name="Myers E."/>
            <person name="Negre B."/>
            <person name="Newfeld S."/>
            <person name="Nielsen R."/>
            <person name="Noor M.A."/>
            <person name="O'Grady P."/>
            <person name="Pachter L."/>
            <person name="Papaceit M."/>
            <person name="Parisi M.J."/>
            <person name="Parisi M."/>
            <person name="Parts L."/>
            <person name="Pedersen J.S."/>
            <person name="Pesole G."/>
            <person name="Phillippy A.M."/>
            <person name="Ponting C.P."/>
            <person name="Pop M."/>
            <person name="Porcelli D."/>
            <person name="Powell J.R."/>
            <person name="Prohaska S."/>
            <person name="Pruitt K."/>
            <person name="Puig M."/>
            <person name="Quesneville H."/>
            <person name="Ram K.R."/>
            <person name="Rand D."/>
            <person name="Rasmussen M.D."/>
            <person name="Reed L.K."/>
            <person name="Reenan R."/>
            <person name="Reily A."/>
            <person name="Remington K.A."/>
            <person name="Rieger T.T."/>
            <person name="Ritchie M.G."/>
            <person name="Robin C."/>
            <person name="Rogers Y.H."/>
            <person name="Rohde C."/>
            <person name="Rozas J."/>
            <person name="Rubenfield M.J."/>
            <person name="Ruiz A."/>
            <person name="Russo S."/>
            <person name="Salzberg S.L."/>
            <person name="Sanchez-Gracia A."/>
            <person name="Saranga D.J."/>
            <person name="Sato H."/>
            <person name="Schaeffer S.W."/>
            <person name="Schatz M.C."/>
            <person name="Schlenke T."/>
            <person name="Schwartz R."/>
            <person name="Segarra C."/>
            <person name="Singh R.S."/>
            <person name="Sirot L."/>
            <person name="Sirota M."/>
            <person name="Sisneros N.B."/>
            <person name="Smith C.D."/>
            <person name="Smith T.F."/>
            <person name="Spieth J."/>
            <person name="Stage D.E."/>
            <person name="Stark A."/>
            <person name="Stephan W."/>
            <person name="Strausberg R.L."/>
            <person name="Strempel S."/>
            <person name="Sturgill D."/>
            <person name="Sutton G."/>
            <person name="Sutton G.G."/>
            <person name="Tao W."/>
            <person name="Teichmann S."/>
            <person name="Tobari Y.N."/>
            <person name="Tomimura Y."/>
            <person name="Tsolas J.M."/>
            <person name="Valente V.L."/>
            <person name="Venter E."/>
            <person name="Venter J.C."/>
            <person name="Vicario S."/>
            <person name="Vieira F.G."/>
            <person name="Vilella A.J."/>
            <person name="Villasante A."/>
            <person name="Walenz B."/>
            <person name="Wang J."/>
            <person name="Wasserman M."/>
            <person name="Watts T."/>
            <person name="Wilson D."/>
            <person name="Wilson R.K."/>
            <person name="Wing R.A."/>
            <person name="Wolfner M.F."/>
            <person name="Wong A."/>
            <person name="Wong G.K."/>
            <person name="Wu C.I."/>
            <person name="Wu G."/>
            <person name="Yamamoto D."/>
            <person name="Yang H.P."/>
            <person name="Yang S.P."/>
            <person name="Yorke J.A."/>
            <person name="Yoshida K."/>
            <person name="Zdobnov E."/>
            <person name="Zhang P."/>
            <person name="Zhang Y."/>
            <person name="Zimin A.V."/>
            <person name="Baldwin J."/>
            <person name="Abdouelleil A."/>
            <person name="Abdulkadir J."/>
            <person name="Abebe A."/>
            <person name="Abera B."/>
            <person name="Abreu J."/>
            <person name="Acer S.C."/>
            <person name="Aftuck L."/>
            <person name="Alexander A."/>
            <person name="An P."/>
            <person name="Anderson E."/>
            <person name="Anderson S."/>
            <person name="Arachi H."/>
            <person name="Azer M."/>
            <person name="Bachantsang P."/>
            <person name="Barry A."/>
            <person name="Bayul T."/>
            <person name="Berlin A."/>
            <person name="Bessette D."/>
            <person name="Bloom T."/>
            <person name="Blye J."/>
            <person name="Boguslavskiy L."/>
            <person name="Bonnet C."/>
            <person name="Boukhgalter B."/>
            <person name="Bourzgui I."/>
            <person name="Brown A."/>
            <person name="Cahill P."/>
            <person name="Channer S."/>
            <person name="Cheshatsang Y."/>
            <person name="Chuda L."/>
            <person name="Citroen M."/>
            <person name="Collymore A."/>
            <person name="Cooke P."/>
            <person name="Costello M."/>
            <person name="D'Aco K."/>
            <person name="Daza R."/>
            <person name="De Haan G."/>
            <person name="DeGray S."/>
            <person name="DeMaso C."/>
            <person name="Dhargay N."/>
            <person name="Dooley K."/>
            <person name="Dooley E."/>
            <person name="Doricent M."/>
            <person name="Dorje P."/>
            <person name="Dorjee K."/>
            <person name="Dupes A."/>
            <person name="Elong R."/>
            <person name="Falk J."/>
            <person name="Farina A."/>
            <person name="Faro S."/>
            <person name="Ferguson D."/>
            <person name="Fisher S."/>
            <person name="Foley C.D."/>
            <person name="Franke A."/>
            <person name="Friedrich D."/>
            <person name="Gadbois L."/>
            <person name="Gearin G."/>
            <person name="Gearin C.R."/>
            <person name="Giannoukos G."/>
            <person name="Goode T."/>
            <person name="Graham J."/>
            <person name="Grandbois E."/>
            <person name="Grewal S."/>
            <person name="Gyaltsen K."/>
            <person name="Hafez N."/>
            <person name="Hagos B."/>
            <person name="Hall J."/>
            <person name="Henson C."/>
            <person name="Hollinger A."/>
            <person name="Honan T."/>
            <person name="Huard M.D."/>
            <person name="Hughes L."/>
            <person name="Hurhula B."/>
            <person name="Husby M.E."/>
            <person name="Kamat A."/>
            <person name="Kanga B."/>
            <person name="Kashin S."/>
            <person name="Khazanovich D."/>
            <person name="Kisner P."/>
            <person name="Lance K."/>
            <person name="Lara M."/>
            <person name="Lee W."/>
            <person name="Lennon N."/>
            <person name="Letendre F."/>
            <person name="LeVine R."/>
            <person name="Lipovsky A."/>
            <person name="Liu X."/>
            <person name="Liu J."/>
            <person name="Liu S."/>
            <person name="Lokyitsang T."/>
            <person name="Lokyitsang Y."/>
            <person name="Lubonja R."/>
            <person name="Lui A."/>
            <person name="MacDonald P."/>
            <person name="Magnisalis V."/>
            <person name="Maru K."/>
            <person name="Matthews C."/>
            <person name="McCusker W."/>
            <person name="McDonough S."/>
            <person name="Mehta T."/>
            <person name="Meldrim J."/>
            <person name="Meneus L."/>
            <person name="Mihai O."/>
            <person name="Mihalev A."/>
            <person name="Mihova T."/>
            <person name="Mittelman R."/>
            <person name="Mlenga V."/>
            <person name="Montmayeur A."/>
            <person name="Mulrain L."/>
            <person name="Navidi A."/>
            <person name="Naylor J."/>
            <person name="Negash T."/>
            <person name="Nguyen T."/>
            <person name="Nguyen N."/>
            <person name="Nicol R."/>
            <person name="Norbu C."/>
            <person name="Norbu N."/>
            <person name="Novod N."/>
            <person name="O'Neill B."/>
            <person name="Osman S."/>
            <person name="Markiewicz E."/>
            <person name="Oyono O.L."/>
            <person name="Patti C."/>
            <person name="Phunkhang P."/>
            <person name="Pierre F."/>
            <person name="Priest M."/>
            <person name="Raghuraman S."/>
            <person name="Rege F."/>
            <person name="Reyes R."/>
            <person name="Rise C."/>
            <person name="Rogov P."/>
            <person name="Ross K."/>
            <person name="Ryan E."/>
            <person name="Settipalli S."/>
            <person name="Shea T."/>
            <person name="Sherpa N."/>
            <person name="Shi L."/>
            <person name="Shih D."/>
            <person name="Sparrow T."/>
            <person name="Spaulding J."/>
            <person name="Stalker J."/>
            <person name="Stange-Thomann N."/>
            <person name="Stavropoulos S."/>
            <person name="Stone C."/>
            <person name="Strader C."/>
            <person name="Tesfaye S."/>
            <person name="Thomson T."/>
            <person name="Thoulutsang Y."/>
            <person name="Thoulutsang D."/>
            <person name="Topham K."/>
            <person name="Topping I."/>
            <person name="Tsamla T."/>
            <person name="Vassiliev H."/>
            <person name="Vo A."/>
            <person name="Wangchuk T."/>
            <person name="Wangdi T."/>
            <person name="Weiand M."/>
            <person name="Wilkinson J."/>
            <person name="Wilson A."/>
            <person name="Yadav S."/>
            <person name="Young G."/>
            <person name="Yu Q."/>
            <person name="Zembek L."/>
            <person name="Zhong D."/>
            <person name="Zimmer A."/>
            <person name="Zwirko Z."/>
            <person name="Jaffe D.B."/>
            <person name="Alvarez P."/>
            <person name="Brockman W."/>
            <person name="Butler J."/>
            <person name="Chin C."/>
            <person name="Gnerre S."/>
            <person name="Grabherr M."/>
            <person name="Kleber M."/>
            <person name="Mauceli E."/>
            <person name="MacCallum I."/>
        </authorList>
    </citation>
    <scope>NUCLEOTIDE SEQUENCE [LARGE SCALE GENOMIC DNA]</scope>
    <source>
        <strain evidence="3">Tucson 14024-0371.13</strain>
    </source>
</reference>
<dbReference type="OMA" id="KCRVPYD"/>
<sequence length="961" mass="103698">MRAGKKQAADSGKTRPCIVYVRNIREELPGPGRPRKATQQQQQRVQQQLKQEQDQQLRETRGRRAGGGASATASIHERQPPGIALRTRQVATPPVKRQHQLVSSPPSPQRKAKDTILAKRRNTNLLLGNPIQKVGGLSTRRITTHTEPTPSRAQTPKMFKSKHQPVAMSPPPTIAASRSRRSIKPNPKYTSEDMVTPKYLAALASESGSSPSPVGRHRSKQMYRNSNDDLNDLLDLDEDDDDELADAAFNPQLHKSDDDDDDDLSEGEFEEELRRPKLPPVKRGRGRPPKASTLANASSSSLGNTSSVASKMGASAGRPTPSSLQQLRRNMAVNIARNNASLTEGSQISNAKRKLEINDTDSPVARKRMVLSAMGGSGQRSVPVVNGATKSLGGHGGTTTTITQRSKMGQLRMVPQSSSVTFKVNTGGGGRTVPGNSRSAGGGGGGSSAGSDSKHNKSDDGDDVPTFTIVNIDDIINQDDVLISRANINAAAAAAAAASTGGTVGKKLPVGRPRTRGIPPNSSSGGGGGGAEKKTSDKEKSSPSSLSSLSPPKRIKILASNTSSSNAANKSHSGYNQNKNILMKPQPRILNTEMGKKTQTMKPLMNMGKEICPTDIDTEEDDLEPDLDLDDDEPPATIVTRKNIKSITLTSTPHNASAASKWNTNNNNNNNNNSNNRRNILSTSSASSVNARTDRKLSKLLGESGSGSGAGGNSGELPALFKKPGISPQRRSKENHQQKDDELKDAGGSETHKSITNSSSSSSSTSTSSSSHPKYFPPETTIFCEEDGRVVKKITCYETWHVISTAKDSPAKSTRQQRTCLELALVKLANVASRIKVPSSKWTSKVTLYKVSPTLMQRQTMTIFTGDLKVYNIPEEDRHKYQPSCVLFRRSALDRTKCRVPYDRAIIFKNKCFYANIDGKHVNLLGAPESVNTLKDVEILLDIVDRLSLNSELVEMVNTTK</sequence>
<feature type="compositionally biased region" description="Polar residues" evidence="1">
    <location>
        <begin position="652"/>
        <end position="662"/>
    </location>
</feature>
<dbReference type="OrthoDB" id="7791654at2759"/>
<evidence type="ECO:0000313" key="2">
    <source>
        <dbReference type="EMBL" id="EDV38297.1"/>
    </source>
</evidence>
<proteinExistence type="predicted"/>
<gene>
    <name evidence="2" type="primary">Dana\GF21767</name>
    <name evidence="2" type="synonym">dana_GLEANR_5671</name>
    <name evidence="2" type="ORF">GF21767</name>
</gene>
<dbReference type="HOGENOM" id="CLU_012952_0_0_1"/>
<feature type="region of interest" description="Disordered" evidence="1">
    <location>
        <begin position="24"/>
        <end position="115"/>
    </location>
</feature>
<feature type="compositionally biased region" description="Polar residues" evidence="1">
    <location>
        <begin position="680"/>
        <end position="691"/>
    </location>
</feature>
<feature type="compositionally biased region" description="Low complexity" evidence="1">
    <location>
        <begin position="542"/>
        <end position="552"/>
    </location>
</feature>
<organism evidence="2 3">
    <name type="scientific">Drosophila ananassae</name>
    <name type="common">Fruit fly</name>
    <dbReference type="NCBI Taxonomy" id="7217"/>
    <lineage>
        <taxon>Eukaryota</taxon>
        <taxon>Metazoa</taxon>
        <taxon>Ecdysozoa</taxon>
        <taxon>Arthropoda</taxon>
        <taxon>Hexapoda</taxon>
        <taxon>Insecta</taxon>
        <taxon>Pterygota</taxon>
        <taxon>Neoptera</taxon>
        <taxon>Endopterygota</taxon>
        <taxon>Diptera</taxon>
        <taxon>Brachycera</taxon>
        <taxon>Muscomorpha</taxon>
        <taxon>Ephydroidea</taxon>
        <taxon>Drosophilidae</taxon>
        <taxon>Drosophila</taxon>
        <taxon>Sophophora</taxon>
    </lineage>
</organism>
<feature type="compositionally biased region" description="Low complexity" evidence="1">
    <location>
        <begin position="39"/>
        <end position="50"/>
    </location>
</feature>
<dbReference type="GeneID" id="6504439"/>
<feature type="region of interest" description="Disordered" evidence="1">
    <location>
        <begin position="616"/>
        <end position="637"/>
    </location>
</feature>
<evidence type="ECO:0000256" key="1">
    <source>
        <dbReference type="SAM" id="MobiDB-lite"/>
    </source>
</evidence>
<feature type="region of interest" description="Disordered" evidence="1">
    <location>
        <begin position="496"/>
        <end position="585"/>
    </location>
</feature>
<feature type="region of interest" description="Disordered" evidence="1">
    <location>
        <begin position="136"/>
        <end position="236"/>
    </location>
</feature>
<feature type="compositionally biased region" description="Basic and acidic residues" evidence="1">
    <location>
        <begin position="531"/>
        <end position="541"/>
    </location>
</feature>
<evidence type="ECO:0000313" key="3">
    <source>
        <dbReference type="Proteomes" id="UP000007801"/>
    </source>
</evidence>
<feature type="compositionally biased region" description="Basic residues" evidence="1">
    <location>
        <begin position="276"/>
        <end position="288"/>
    </location>
</feature>
<feature type="compositionally biased region" description="Polar residues" evidence="1">
    <location>
        <begin position="145"/>
        <end position="154"/>
    </location>
</feature>
<feature type="compositionally biased region" description="Basic and acidic residues" evidence="1">
    <location>
        <begin position="51"/>
        <end position="62"/>
    </location>
</feature>
<feature type="region of interest" description="Disordered" evidence="1">
    <location>
        <begin position="652"/>
        <end position="778"/>
    </location>
</feature>
<dbReference type="STRING" id="7217.B3N093"/>
<feature type="region of interest" description="Disordered" evidence="1">
    <location>
        <begin position="248"/>
        <end position="323"/>
    </location>
</feature>
<keyword evidence="3" id="KW-1185">Reference proteome</keyword>